<dbReference type="Proteomes" id="UP001596023">
    <property type="component" value="Unassembled WGS sequence"/>
</dbReference>
<keyword evidence="1" id="KW-0472">Membrane</keyword>
<keyword evidence="1" id="KW-1133">Transmembrane helix</keyword>
<comment type="caution">
    <text evidence="2">The sequence shown here is derived from an EMBL/GenBank/DDBJ whole genome shotgun (WGS) entry which is preliminary data.</text>
</comment>
<protein>
    <submittedName>
        <fullName evidence="2">YcxB family protein</fullName>
    </submittedName>
</protein>
<gene>
    <name evidence="2" type="ORF">ACFO6W_16700</name>
</gene>
<organism evidence="2 3">
    <name type="scientific">Dysgonomonas termitidis</name>
    <dbReference type="NCBI Taxonomy" id="1516126"/>
    <lineage>
        <taxon>Bacteria</taxon>
        <taxon>Pseudomonadati</taxon>
        <taxon>Bacteroidota</taxon>
        <taxon>Bacteroidia</taxon>
        <taxon>Bacteroidales</taxon>
        <taxon>Dysgonomonadaceae</taxon>
        <taxon>Dysgonomonas</taxon>
    </lineage>
</organism>
<dbReference type="EMBL" id="JBHSGN010000095">
    <property type="protein sequence ID" value="MFC4675334.1"/>
    <property type="molecule type" value="Genomic_DNA"/>
</dbReference>
<sequence length="183" mass="22469">MLELNYDFDEEDFLQLQMYFASKDEMQIKQRKKEKYKIMGLSFLCGLLLFFDEGYRLLSYFFLGSSVFFFAIYPWWSVWFYKRMYRKHISESSRADFPYNTKLLFGNDVIELETKKGHRHFSVNDMDAIIETGYYFFITMSYEVTIIIPKHRINNVEEVRTHLLRYNEYSHVSFVEDLNWKWR</sequence>
<evidence type="ECO:0000313" key="3">
    <source>
        <dbReference type="Proteomes" id="UP001596023"/>
    </source>
</evidence>
<proteinExistence type="predicted"/>
<feature type="transmembrane region" description="Helical" evidence="1">
    <location>
        <begin position="57"/>
        <end position="81"/>
    </location>
</feature>
<reference evidence="3" key="1">
    <citation type="journal article" date="2019" name="Int. J. Syst. Evol. Microbiol.">
        <title>The Global Catalogue of Microorganisms (GCM) 10K type strain sequencing project: providing services to taxonomists for standard genome sequencing and annotation.</title>
        <authorList>
            <consortium name="The Broad Institute Genomics Platform"/>
            <consortium name="The Broad Institute Genome Sequencing Center for Infectious Disease"/>
            <person name="Wu L."/>
            <person name="Ma J."/>
        </authorList>
    </citation>
    <scope>NUCLEOTIDE SEQUENCE [LARGE SCALE GENOMIC DNA]</scope>
    <source>
        <strain evidence="3">CCUG 66188</strain>
    </source>
</reference>
<name>A0ABV9KZH4_9BACT</name>
<dbReference type="RefSeq" id="WP_379998471.1">
    <property type="nucleotide sequence ID" value="NZ_JBHSGN010000095.1"/>
</dbReference>
<keyword evidence="1" id="KW-0812">Transmembrane</keyword>
<evidence type="ECO:0000313" key="2">
    <source>
        <dbReference type="EMBL" id="MFC4675334.1"/>
    </source>
</evidence>
<accession>A0ABV9KZH4</accession>
<keyword evidence="3" id="KW-1185">Reference proteome</keyword>
<evidence type="ECO:0000256" key="1">
    <source>
        <dbReference type="SAM" id="Phobius"/>
    </source>
</evidence>